<sequence>MTGRVLTLSAGPARLEIVPDMGGGIAGLWADGVPVLRTWSGVPDDGPFALACNLLAPFSNRISGGFCWEGQRNALSPNLPGEPCPIHGDAFQRPWEVREASGTHAVLALEQGAFGPWRYRATLHCLLLAERVDLDLTVTNRGDTALPFGLGFHPWFPRMADTALRFAASGVWEEGAGHLPAGTAAVPLPPDWDFHEMRALPQGWINNAFADFGGTLTIARGAATPVTLSAGEPLSTLVVYSPSAEAEFFCAEPVSHPVDAVNLPGLPGLRTLAPGEAMTGRMTLGWR</sequence>
<dbReference type="InterPro" id="IPR014718">
    <property type="entry name" value="GH-type_carb-bd"/>
</dbReference>
<dbReference type="Gene3D" id="2.70.98.10">
    <property type="match status" value="1"/>
</dbReference>
<dbReference type="InterPro" id="IPR011013">
    <property type="entry name" value="Gal_mutarotase_sf_dom"/>
</dbReference>
<organism evidence="1 2">
    <name type="scientific">Histidinibacterium lentulum</name>
    <dbReference type="NCBI Taxonomy" id="2480588"/>
    <lineage>
        <taxon>Bacteria</taxon>
        <taxon>Pseudomonadati</taxon>
        <taxon>Pseudomonadota</taxon>
        <taxon>Alphaproteobacteria</taxon>
        <taxon>Rhodobacterales</taxon>
        <taxon>Paracoccaceae</taxon>
        <taxon>Histidinibacterium</taxon>
    </lineage>
</organism>
<dbReference type="GO" id="GO:0030246">
    <property type="term" value="F:carbohydrate binding"/>
    <property type="evidence" value="ECO:0007669"/>
    <property type="project" value="InterPro"/>
</dbReference>
<dbReference type="CDD" id="cd09021">
    <property type="entry name" value="Aldose_epim_Ec_YphB"/>
    <property type="match status" value="1"/>
</dbReference>
<evidence type="ECO:0000313" key="2">
    <source>
        <dbReference type="Proteomes" id="UP000268016"/>
    </source>
</evidence>
<comment type="caution">
    <text evidence="1">The sequence shown here is derived from an EMBL/GenBank/DDBJ whole genome shotgun (WGS) entry which is preliminary data.</text>
</comment>
<protein>
    <submittedName>
        <fullName evidence="1">Aldose 1-epimerase</fullName>
    </submittedName>
</protein>
<keyword evidence="2" id="KW-1185">Reference proteome</keyword>
<reference evidence="1 2" key="1">
    <citation type="submission" date="2018-10" db="EMBL/GenBank/DDBJ databases">
        <title>Histidinibacterium lentulum gen. nov., sp. nov., a marine bacterium from the culture broth of Picochlorum sp. 122.</title>
        <authorList>
            <person name="Wang G."/>
        </authorList>
    </citation>
    <scope>NUCLEOTIDE SEQUENCE [LARGE SCALE GENOMIC DNA]</scope>
    <source>
        <strain evidence="1 2">B17</strain>
    </source>
</reference>
<dbReference type="OrthoDB" id="9796517at2"/>
<gene>
    <name evidence="1" type="ORF">EAT49_06315</name>
</gene>
<dbReference type="AlphaFoldDB" id="A0A3N2R6A6"/>
<dbReference type="GO" id="GO:0005975">
    <property type="term" value="P:carbohydrate metabolic process"/>
    <property type="evidence" value="ECO:0007669"/>
    <property type="project" value="InterPro"/>
</dbReference>
<evidence type="ECO:0000313" key="1">
    <source>
        <dbReference type="EMBL" id="ROU02911.1"/>
    </source>
</evidence>
<dbReference type="Pfam" id="PF01263">
    <property type="entry name" value="Aldose_epim"/>
    <property type="match status" value="1"/>
</dbReference>
<dbReference type="GO" id="GO:0016853">
    <property type="term" value="F:isomerase activity"/>
    <property type="evidence" value="ECO:0007669"/>
    <property type="project" value="InterPro"/>
</dbReference>
<dbReference type="RefSeq" id="WP_123641461.1">
    <property type="nucleotide sequence ID" value="NZ_ML119083.1"/>
</dbReference>
<dbReference type="SUPFAM" id="SSF74650">
    <property type="entry name" value="Galactose mutarotase-like"/>
    <property type="match status" value="1"/>
</dbReference>
<accession>A0A3N2R6A6</accession>
<name>A0A3N2R6A6_9RHOB</name>
<dbReference type="EMBL" id="RDRB01000003">
    <property type="protein sequence ID" value="ROU02911.1"/>
    <property type="molecule type" value="Genomic_DNA"/>
</dbReference>
<proteinExistence type="predicted"/>
<dbReference type="InterPro" id="IPR008183">
    <property type="entry name" value="Aldose_1/G6P_1-epimerase"/>
</dbReference>
<dbReference type="Proteomes" id="UP000268016">
    <property type="component" value="Unassembled WGS sequence"/>
</dbReference>